<gene>
    <name evidence="3" type="ORF">SAMN04487995_4413</name>
</gene>
<dbReference type="GO" id="GO:0004301">
    <property type="term" value="F:epoxide hydrolase activity"/>
    <property type="evidence" value="ECO:0007669"/>
    <property type="project" value="TreeGrafter"/>
</dbReference>
<dbReference type="InterPro" id="IPR051340">
    <property type="entry name" value="Haloalkane_dehalogenase"/>
</dbReference>
<dbReference type="Proteomes" id="UP000199532">
    <property type="component" value="Unassembled WGS sequence"/>
</dbReference>
<sequence>MTTQNVTYKYQEVNGLNIFYRQAGDPLKHTLVLLHGFPTSSHMYREVLRELSDEYHLIAPDYPGFGNSDFPSPDSFQYTFDNLANVIDLFLESLNISSYTLMIQDYGAPIGYRIATAHPERIKALIVQNGNAYEEGLSEGFAESRKFWQNRTLETEMPMKAMFTLESIQWQYTFGAKNPETISPDNWNLDYAKLSRPGNERMQLDLLYDYQNNIKRYAQWQKYLRDNLPPVLITWGTNDPFFPEPGAKAYLRDVPDAAIYLYETGHFALEEASQQIIENIRTFMQKILVTA</sequence>
<dbReference type="EMBL" id="FNXY01000007">
    <property type="protein sequence ID" value="SEJ38930.1"/>
    <property type="molecule type" value="Genomic_DNA"/>
</dbReference>
<keyword evidence="1" id="KW-0378">Hydrolase</keyword>
<dbReference type="InterPro" id="IPR000639">
    <property type="entry name" value="Epox_hydrolase-like"/>
</dbReference>
<evidence type="ECO:0000259" key="2">
    <source>
        <dbReference type="Pfam" id="PF00561"/>
    </source>
</evidence>
<dbReference type="OrthoDB" id="9799612at2"/>
<dbReference type="PANTHER" id="PTHR42977:SF3">
    <property type="entry name" value="AB HYDROLASE-1 DOMAIN-CONTAINING PROTEIN"/>
    <property type="match status" value="1"/>
</dbReference>
<organism evidence="3 4">
    <name type="scientific">Dyadobacter koreensis</name>
    <dbReference type="NCBI Taxonomy" id="408657"/>
    <lineage>
        <taxon>Bacteria</taxon>
        <taxon>Pseudomonadati</taxon>
        <taxon>Bacteroidota</taxon>
        <taxon>Cytophagia</taxon>
        <taxon>Cytophagales</taxon>
        <taxon>Spirosomataceae</taxon>
        <taxon>Dyadobacter</taxon>
    </lineage>
</organism>
<dbReference type="STRING" id="408657.SAMN04487995_4413"/>
<keyword evidence="4" id="KW-1185">Reference proteome</keyword>
<dbReference type="PANTHER" id="PTHR42977">
    <property type="entry name" value="HYDROLASE-RELATED"/>
    <property type="match status" value="1"/>
</dbReference>
<dbReference type="SUPFAM" id="SSF53474">
    <property type="entry name" value="alpha/beta-Hydrolases"/>
    <property type="match status" value="1"/>
</dbReference>
<accession>A0A1H6YNT1</accession>
<evidence type="ECO:0000313" key="3">
    <source>
        <dbReference type="EMBL" id="SEJ38930.1"/>
    </source>
</evidence>
<protein>
    <submittedName>
        <fullName evidence="3">Pimeloyl-ACP methyl ester carboxylesterase</fullName>
    </submittedName>
</protein>
<dbReference type="Pfam" id="PF00561">
    <property type="entry name" value="Abhydrolase_1"/>
    <property type="match status" value="1"/>
</dbReference>
<evidence type="ECO:0000313" key="4">
    <source>
        <dbReference type="Proteomes" id="UP000199532"/>
    </source>
</evidence>
<dbReference type="Gene3D" id="3.40.50.1820">
    <property type="entry name" value="alpha/beta hydrolase"/>
    <property type="match status" value="1"/>
</dbReference>
<dbReference type="PRINTS" id="PR00111">
    <property type="entry name" value="ABHYDROLASE"/>
</dbReference>
<proteinExistence type="predicted"/>
<name>A0A1H6YNT1_9BACT</name>
<dbReference type="InterPro" id="IPR000073">
    <property type="entry name" value="AB_hydrolase_1"/>
</dbReference>
<feature type="domain" description="AB hydrolase-1" evidence="2">
    <location>
        <begin position="30"/>
        <end position="271"/>
    </location>
</feature>
<dbReference type="RefSeq" id="WP_090338418.1">
    <property type="nucleotide sequence ID" value="NZ_FNXY01000007.1"/>
</dbReference>
<evidence type="ECO:0000256" key="1">
    <source>
        <dbReference type="ARBA" id="ARBA00022801"/>
    </source>
</evidence>
<dbReference type="PRINTS" id="PR00412">
    <property type="entry name" value="EPOXHYDRLASE"/>
</dbReference>
<dbReference type="AlphaFoldDB" id="A0A1H6YNT1"/>
<dbReference type="InterPro" id="IPR029058">
    <property type="entry name" value="AB_hydrolase_fold"/>
</dbReference>
<reference evidence="3 4" key="1">
    <citation type="submission" date="2016-10" db="EMBL/GenBank/DDBJ databases">
        <authorList>
            <person name="de Groot N.N."/>
        </authorList>
    </citation>
    <scope>NUCLEOTIDE SEQUENCE [LARGE SCALE GENOMIC DNA]</scope>
    <source>
        <strain evidence="3 4">DSM 19938</strain>
    </source>
</reference>